<feature type="region of interest" description="Disordered" evidence="1">
    <location>
        <begin position="62"/>
        <end position="146"/>
    </location>
</feature>
<protein>
    <submittedName>
        <fullName evidence="2">DBR1 domain-containing protein</fullName>
    </submittedName>
</protein>
<feature type="compositionally biased region" description="Polar residues" evidence="1">
    <location>
        <begin position="85"/>
        <end position="96"/>
    </location>
</feature>
<feature type="compositionally biased region" description="Low complexity" evidence="1">
    <location>
        <begin position="62"/>
        <end position="84"/>
    </location>
</feature>
<reference evidence="2" key="1">
    <citation type="submission" date="2016-06" db="UniProtKB">
        <authorList>
            <consortium name="WormBaseParasite"/>
        </authorList>
    </citation>
    <scope>IDENTIFICATION</scope>
</reference>
<dbReference type="WBParaSite" id="GPUH_0000134701-mRNA-1">
    <property type="protein sequence ID" value="GPUH_0000134701-mRNA-1"/>
    <property type="gene ID" value="GPUH_0000134701"/>
</dbReference>
<evidence type="ECO:0000256" key="1">
    <source>
        <dbReference type="SAM" id="MobiDB-lite"/>
    </source>
</evidence>
<organism evidence="2">
    <name type="scientific">Gongylonema pulchrum</name>
    <dbReference type="NCBI Taxonomy" id="637853"/>
    <lineage>
        <taxon>Eukaryota</taxon>
        <taxon>Metazoa</taxon>
        <taxon>Ecdysozoa</taxon>
        <taxon>Nematoda</taxon>
        <taxon>Chromadorea</taxon>
        <taxon>Rhabditida</taxon>
        <taxon>Spirurina</taxon>
        <taxon>Spiruromorpha</taxon>
        <taxon>Spiruroidea</taxon>
        <taxon>Gongylonematidae</taxon>
        <taxon>Gongylonema</taxon>
    </lineage>
</organism>
<accession>A0A183CY04</accession>
<sequence>LIQFCQLGKPAWLQFIDFFPDGYQVRYNALLEACAAAPLPSYDDAIKEPVFAPPAYSAVIAQPTPTSATAPTNRETATAQQQQQNADPSENEQVTPESSNSNSSSSGSEEDLLPVNSAETVTSVEVHQPNEDHLHADANEEKPADE</sequence>
<proteinExistence type="predicted"/>
<feature type="compositionally biased region" description="Basic and acidic residues" evidence="1">
    <location>
        <begin position="128"/>
        <end position="146"/>
    </location>
</feature>
<evidence type="ECO:0000313" key="2">
    <source>
        <dbReference type="WBParaSite" id="GPUH_0000134701-mRNA-1"/>
    </source>
</evidence>
<dbReference type="AlphaFoldDB" id="A0A183CY04"/>
<name>A0A183CY04_9BILA</name>
<feature type="compositionally biased region" description="Low complexity" evidence="1">
    <location>
        <begin position="97"/>
        <end position="107"/>
    </location>
</feature>